<feature type="compositionally biased region" description="Basic and acidic residues" evidence="1">
    <location>
        <begin position="671"/>
        <end position="684"/>
    </location>
</feature>
<accession>A0A6J0J4W4</accession>
<feature type="compositionally biased region" description="Gly residues" evidence="1">
    <location>
        <begin position="490"/>
        <end position="499"/>
    </location>
</feature>
<evidence type="ECO:0000256" key="1">
    <source>
        <dbReference type="SAM" id="MobiDB-lite"/>
    </source>
</evidence>
<feature type="compositionally biased region" description="Basic residues" evidence="1">
    <location>
        <begin position="696"/>
        <end position="707"/>
    </location>
</feature>
<gene>
    <name evidence="3" type="primary">LOC108509194</name>
</gene>
<feature type="region of interest" description="Disordered" evidence="1">
    <location>
        <begin position="103"/>
        <end position="199"/>
    </location>
</feature>
<feature type="compositionally biased region" description="Basic and acidic residues" evidence="1">
    <location>
        <begin position="329"/>
        <end position="343"/>
    </location>
</feature>
<protein>
    <submittedName>
        <fullName evidence="3">Collagen alpha-1(I) chain-like</fullName>
    </submittedName>
</protein>
<feature type="compositionally biased region" description="Low complexity" evidence="1">
    <location>
        <begin position="146"/>
        <end position="185"/>
    </location>
</feature>
<proteinExistence type="predicted"/>
<feature type="region of interest" description="Disordered" evidence="1">
    <location>
        <begin position="244"/>
        <end position="784"/>
    </location>
</feature>
<feature type="compositionally biased region" description="Pro residues" evidence="1">
    <location>
        <begin position="536"/>
        <end position="545"/>
    </location>
</feature>
<organism evidence="2 3">
    <name type="scientific">Lepidothrix coronata</name>
    <name type="common">blue-crowned manakin</name>
    <dbReference type="NCBI Taxonomy" id="321398"/>
    <lineage>
        <taxon>Eukaryota</taxon>
        <taxon>Metazoa</taxon>
        <taxon>Chordata</taxon>
        <taxon>Craniata</taxon>
        <taxon>Vertebrata</taxon>
        <taxon>Euteleostomi</taxon>
        <taxon>Archelosauria</taxon>
        <taxon>Archosauria</taxon>
        <taxon>Dinosauria</taxon>
        <taxon>Saurischia</taxon>
        <taxon>Theropoda</taxon>
        <taxon>Coelurosauria</taxon>
        <taxon>Aves</taxon>
        <taxon>Neognathae</taxon>
        <taxon>Neoaves</taxon>
        <taxon>Telluraves</taxon>
        <taxon>Australaves</taxon>
        <taxon>Passeriformes</taxon>
        <taxon>Pipridae</taxon>
        <taxon>Lepidothrix</taxon>
    </lineage>
</organism>
<dbReference type="Proteomes" id="UP000504624">
    <property type="component" value="Unplaced"/>
</dbReference>
<feature type="compositionally biased region" description="Pro residues" evidence="1">
    <location>
        <begin position="403"/>
        <end position="417"/>
    </location>
</feature>
<feature type="compositionally biased region" description="Low complexity" evidence="1">
    <location>
        <begin position="474"/>
        <end position="489"/>
    </location>
</feature>
<feature type="region of interest" description="Disordered" evidence="1">
    <location>
        <begin position="57"/>
        <end position="77"/>
    </location>
</feature>
<dbReference type="RefSeq" id="XP_017694003.1">
    <property type="nucleotide sequence ID" value="XM_017838514.1"/>
</dbReference>
<dbReference type="AlphaFoldDB" id="A0A6J0J4W4"/>
<dbReference type="GeneID" id="108509194"/>
<feature type="compositionally biased region" description="Low complexity" evidence="1">
    <location>
        <begin position="546"/>
        <end position="556"/>
    </location>
</feature>
<name>A0A6J0J4W4_9PASS</name>
<evidence type="ECO:0000313" key="3">
    <source>
        <dbReference type="RefSeq" id="XP_017694003.1"/>
    </source>
</evidence>
<reference evidence="3" key="1">
    <citation type="submission" date="2025-08" db="UniProtKB">
        <authorList>
            <consortium name="RefSeq"/>
        </authorList>
    </citation>
    <scope>IDENTIFICATION</scope>
</reference>
<evidence type="ECO:0000313" key="2">
    <source>
        <dbReference type="Proteomes" id="UP000504624"/>
    </source>
</evidence>
<keyword evidence="2" id="KW-1185">Reference proteome</keyword>
<feature type="compositionally biased region" description="Low complexity" evidence="1">
    <location>
        <begin position="654"/>
        <end position="664"/>
    </location>
</feature>
<sequence>MTPGDTRAGLGQAGGYRRVVRGEMVQHRGGAGGGVTSHPEMKAGCAHTKHSRRLCPSVPQPVPQCQRGTSPGDTGAIARAPASRCSVAAQPASAGGGRAGAVAGGFLPDNKQAPALGRNAASAPGGPPPSRGPPPTPRRSPPARPPRQAVAAAPLPAHKAARPFGGLAAPPAPPAAAGTAVTPAGQRDPGPAGAAGGTCWGRGGCRARPLCRGCRIVRRGGAGGPSPPPAFVCAAETPAPALPAPTLPVGAPTGPRFVRAGLGDRPSGDTDPRLPAGGGGGVGIAPRPGNVPRGVRHGPPALPLPRTVPGSHRPPPRPGRAAVPPSHRPGRERESRGGRDGRAEGQGCSTRGRARDAAGGRPVLVSAGTLARPGRARERRGHARTSEGRCGGSRCGLRAPQRVPAPLPGPRSSPALPPGSLRQEAGAAGTESEVLPAGGTWQGVPGGERGRPAVRGAGLGAAPVRAGPGRGAGRCRCGGSRGARGVPVRGPGGAGGLGPAGPRRPRRQSPGPPSTKDAPSRGGAAREPRRNNGPGPAGPPPPPARRAPAAPGSPLRRAPRTCCSAPGRDTAPTREPCPLGAEQPSPAPHPTEASPSRCRDTIALSRQVTRHRRAAATHNLSAPRYPGQAPRAGVPRYSPPSSPAATHAHVEIHAPVAIVPPAAVTSQVPPVREDPHPSRPDPRPRPAPPGPARPRGTSRRRCRSRCRSGRDRLSPQPAPRGRGLAPFGQSRLALAGGGGAGPPAGWAARGMTDRRRGRGQGPRPRPSIPARAVAVVTERAGRPR</sequence>
<feature type="compositionally biased region" description="Pro residues" evidence="1">
    <location>
        <begin position="125"/>
        <end position="145"/>
    </location>
</feature>
<feature type="compositionally biased region" description="Low complexity" evidence="1">
    <location>
        <begin position="453"/>
        <end position="467"/>
    </location>
</feature>